<dbReference type="Proteomes" id="UP000327013">
    <property type="component" value="Chromosome 2"/>
</dbReference>
<protein>
    <submittedName>
        <fullName evidence="2">Uncharacterized protein</fullName>
    </submittedName>
</protein>
<dbReference type="AlphaFoldDB" id="A0A5N6QNZ3"/>
<dbReference type="EMBL" id="CM017322">
    <property type="protein sequence ID" value="KAE8008000.1"/>
    <property type="molecule type" value="Genomic_DNA"/>
</dbReference>
<evidence type="ECO:0000256" key="1">
    <source>
        <dbReference type="SAM" id="MobiDB-lite"/>
    </source>
</evidence>
<feature type="region of interest" description="Disordered" evidence="1">
    <location>
        <begin position="50"/>
        <end position="75"/>
    </location>
</feature>
<keyword evidence="3" id="KW-1185">Reference proteome</keyword>
<reference evidence="2 3" key="1">
    <citation type="submission" date="2019-06" db="EMBL/GenBank/DDBJ databases">
        <title>A chromosomal-level reference genome of Carpinus fangiana (Coryloideae, Betulaceae).</title>
        <authorList>
            <person name="Yang X."/>
            <person name="Wang Z."/>
            <person name="Zhang L."/>
            <person name="Hao G."/>
            <person name="Liu J."/>
            <person name="Yang Y."/>
        </authorList>
    </citation>
    <scope>NUCLEOTIDE SEQUENCE [LARGE SCALE GENOMIC DNA]</scope>
    <source>
        <strain evidence="2">Cfa_2016G</strain>
        <tissue evidence="2">Leaf</tissue>
    </source>
</reference>
<proteinExistence type="predicted"/>
<accession>A0A5N6QNZ3</accession>
<sequence length="75" mass="8525">MEIWRPICWSRRMEFWNWVAVVGVAKMVDLTPWDANTLAVSIIGIWWPPPTKGKKKISKTAGAPSDSMTPIQREG</sequence>
<name>A0A5N6QNZ3_9ROSI</name>
<feature type="compositionally biased region" description="Polar residues" evidence="1">
    <location>
        <begin position="66"/>
        <end position="75"/>
    </location>
</feature>
<dbReference type="OrthoDB" id="10467399at2759"/>
<evidence type="ECO:0000313" key="2">
    <source>
        <dbReference type="EMBL" id="KAE8008000.1"/>
    </source>
</evidence>
<organism evidence="2 3">
    <name type="scientific">Carpinus fangiana</name>
    <dbReference type="NCBI Taxonomy" id="176857"/>
    <lineage>
        <taxon>Eukaryota</taxon>
        <taxon>Viridiplantae</taxon>
        <taxon>Streptophyta</taxon>
        <taxon>Embryophyta</taxon>
        <taxon>Tracheophyta</taxon>
        <taxon>Spermatophyta</taxon>
        <taxon>Magnoliopsida</taxon>
        <taxon>eudicotyledons</taxon>
        <taxon>Gunneridae</taxon>
        <taxon>Pentapetalae</taxon>
        <taxon>rosids</taxon>
        <taxon>fabids</taxon>
        <taxon>Fagales</taxon>
        <taxon>Betulaceae</taxon>
        <taxon>Carpinus</taxon>
    </lineage>
</organism>
<evidence type="ECO:0000313" key="3">
    <source>
        <dbReference type="Proteomes" id="UP000327013"/>
    </source>
</evidence>
<gene>
    <name evidence="2" type="ORF">FH972_004550</name>
</gene>